<dbReference type="GO" id="GO:0006351">
    <property type="term" value="P:DNA-templated transcription"/>
    <property type="evidence" value="ECO:0007669"/>
    <property type="project" value="InterPro"/>
</dbReference>
<evidence type="ECO:0000256" key="1">
    <source>
        <dbReference type="ARBA" id="ARBA00004123"/>
    </source>
</evidence>
<proteinExistence type="predicted"/>
<dbReference type="PANTHER" id="PTHR47338">
    <property type="entry name" value="ZN(II)2CYS6 TRANSCRIPTION FACTOR (EUROFUNG)-RELATED"/>
    <property type="match status" value="1"/>
</dbReference>
<organism evidence="8 9">
    <name type="scientific">Talaromyces amestolkiae</name>
    <dbReference type="NCBI Taxonomy" id="1196081"/>
    <lineage>
        <taxon>Eukaryota</taxon>
        <taxon>Fungi</taxon>
        <taxon>Dikarya</taxon>
        <taxon>Ascomycota</taxon>
        <taxon>Pezizomycotina</taxon>
        <taxon>Eurotiomycetes</taxon>
        <taxon>Eurotiomycetidae</taxon>
        <taxon>Eurotiales</taxon>
        <taxon>Trichocomaceae</taxon>
        <taxon>Talaromyces</taxon>
        <taxon>Talaromyces sect. Talaromyces</taxon>
    </lineage>
</organism>
<feature type="domain" description="Xylanolytic transcriptional activator regulatory" evidence="7">
    <location>
        <begin position="59"/>
        <end position="154"/>
    </location>
</feature>
<keyword evidence="5" id="KW-0539">Nucleus</keyword>
<evidence type="ECO:0000256" key="4">
    <source>
        <dbReference type="ARBA" id="ARBA00023163"/>
    </source>
</evidence>
<dbReference type="GeneID" id="63793491"/>
<dbReference type="AlphaFoldDB" id="A0A364KXJ3"/>
<dbReference type="GO" id="GO:0000981">
    <property type="term" value="F:DNA-binding transcription factor activity, RNA polymerase II-specific"/>
    <property type="evidence" value="ECO:0007669"/>
    <property type="project" value="InterPro"/>
</dbReference>
<comment type="caution">
    <text evidence="8">The sequence shown here is derived from an EMBL/GenBank/DDBJ whole genome shotgun (WGS) entry which is preliminary data.</text>
</comment>
<evidence type="ECO:0000256" key="3">
    <source>
        <dbReference type="ARBA" id="ARBA00023015"/>
    </source>
</evidence>
<dbReference type="Pfam" id="PF04082">
    <property type="entry name" value="Fungal_trans"/>
    <property type="match status" value="1"/>
</dbReference>
<feature type="region of interest" description="Disordered" evidence="6">
    <location>
        <begin position="472"/>
        <end position="494"/>
    </location>
</feature>
<keyword evidence="9" id="KW-1185">Reference proteome</keyword>
<keyword evidence="3" id="KW-0805">Transcription regulation</keyword>
<accession>A0A364KXJ3</accession>
<keyword evidence="4" id="KW-0804">Transcription</keyword>
<reference evidence="8 9" key="1">
    <citation type="journal article" date="2017" name="Biotechnol. Biofuels">
        <title>Differential beta-glucosidase expression as a function of carbon source availability in Talaromyces amestolkiae: a genomic and proteomic approach.</title>
        <authorList>
            <person name="de Eugenio L.I."/>
            <person name="Mendez-Liter J.A."/>
            <person name="Nieto-Dominguez M."/>
            <person name="Alonso L."/>
            <person name="Gil-Munoz J."/>
            <person name="Barriuso J."/>
            <person name="Prieto A."/>
            <person name="Martinez M.J."/>
        </authorList>
    </citation>
    <scope>NUCLEOTIDE SEQUENCE [LARGE SCALE GENOMIC DNA]</scope>
    <source>
        <strain evidence="8 9">CIB</strain>
    </source>
</reference>
<comment type="subcellular location">
    <subcellularLocation>
        <location evidence="1">Nucleus</location>
    </subcellularLocation>
</comment>
<evidence type="ECO:0000313" key="9">
    <source>
        <dbReference type="Proteomes" id="UP000249363"/>
    </source>
</evidence>
<dbReference type="Proteomes" id="UP000249363">
    <property type="component" value="Unassembled WGS sequence"/>
</dbReference>
<dbReference type="STRING" id="1196081.A0A364KXJ3"/>
<dbReference type="EMBL" id="MIKG01000007">
    <property type="protein sequence ID" value="RAO68263.1"/>
    <property type="molecule type" value="Genomic_DNA"/>
</dbReference>
<dbReference type="RefSeq" id="XP_040732779.1">
    <property type="nucleotide sequence ID" value="XM_040876623.1"/>
</dbReference>
<evidence type="ECO:0000256" key="6">
    <source>
        <dbReference type="SAM" id="MobiDB-lite"/>
    </source>
</evidence>
<dbReference type="OrthoDB" id="2563500at2759"/>
<sequence length="547" mass="62117">MCALAAPIYYAKVVIGTSEDELSADTRFYNAGKGWAEAAMQCTFATFGNPAIECLMTEILLHEYYLRVGDYSKAFLISGFITRRVQLLQLNVEHDNDILCQKNQISWAAKESRRRVLWACYLLDASIECGIDQLRFVSAGDVQIQLPCVEDSFIRNIPCITELLPVGKLLPFVDKQRVAVASAVDNIDMRGHYIRAMAIRSKILRYVKHLDGEIPWETNSNSHFHNLDKELRDIESSIPVSLKMSTENVYIYKTSGRLNLFFGLHILISQTYNDLYRVGVSRLVFPDTATQWIRKNAPEEFIHMCHRMCITKSLYIGSLLRNLWDCHKLSIVDTPYAVHSQICSSVLVTALTSWRDPESLIADFSYQKCEEILQSNVQILKYLARYINADLYCESAVQALRRFKTLFSFEVGEFPNDSSSSMASNDNPEPKNPIQFSLEYILNPLGTYPMARKQIYQRHQPELTHLTQSEDITASEISQSTPRQSHPSHGTDYSINYSTGLLDSQLYSDAADSLPSPEEVFLQLPDWASGISIMGGMGYPNFLEGYI</sequence>
<protein>
    <recommendedName>
        <fullName evidence="7">Xylanolytic transcriptional activator regulatory domain-containing protein</fullName>
    </recommendedName>
</protein>
<evidence type="ECO:0000256" key="5">
    <source>
        <dbReference type="ARBA" id="ARBA00023242"/>
    </source>
</evidence>
<evidence type="ECO:0000259" key="7">
    <source>
        <dbReference type="Pfam" id="PF04082"/>
    </source>
</evidence>
<evidence type="ECO:0000256" key="2">
    <source>
        <dbReference type="ARBA" id="ARBA00022723"/>
    </source>
</evidence>
<dbReference type="CDD" id="cd12148">
    <property type="entry name" value="fungal_TF_MHR"/>
    <property type="match status" value="1"/>
</dbReference>
<dbReference type="GO" id="GO:0003677">
    <property type="term" value="F:DNA binding"/>
    <property type="evidence" value="ECO:0007669"/>
    <property type="project" value="InterPro"/>
</dbReference>
<keyword evidence="2" id="KW-0479">Metal-binding</keyword>
<evidence type="ECO:0000313" key="8">
    <source>
        <dbReference type="EMBL" id="RAO68263.1"/>
    </source>
</evidence>
<dbReference type="InterPro" id="IPR007219">
    <property type="entry name" value="XnlR_reg_dom"/>
</dbReference>
<dbReference type="GO" id="GO:0005634">
    <property type="term" value="C:nucleus"/>
    <property type="evidence" value="ECO:0007669"/>
    <property type="project" value="UniProtKB-SubCell"/>
</dbReference>
<dbReference type="PANTHER" id="PTHR47338:SF7">
    <property type="entry name" value="ZN(II)2CYS6 TRANSCRIPTION FACTOR (EUROFUNG)"/>
    <property type="match status" value="1"/>
</dbReference>
<name>A0A364KXJ3_TALAM</name>
<gene>
    <name evidence="8" type="ORF">BHQ10_004275</name>
</gene>
<dbReference type="InterPro" id="IPR050815">
    <property type="entry name" value="TF_fung"/>
</dbReference>
<dbReference type="GO" id="GO:0008270">
    <property type="term" value="F:zinc ion binding"/>
    <property type="evidence" value="ECO:0007669"/>
    <property type="project" value="InterPro"/>
</dbReference>